<feature type="compositionally biased region" description="Polar residues" evidence="5">
    <location>
        <begin position="196"/>
        <end position="206"/>
    </location>
</feature>
<dbReference type="NCBIfam" id="TIGR01557">
    <property type="entry name" value="myb_SHAQKYF"/>
    <property type="match status" value="1"/>
</dbReference>
<proteinExistence type="predicted"/>
<feature type="region of interest" description="Disordered" evidence="5">
    <location>
        <begin position="1"/>
        <end position="20"/>
    </location>
</feature>
<dbReference type="SUPFAM" id="SSF46689">
    <property type="entry name" value="Homeodomain-like"/>
    <property type="match status" value="1"/>
</dbReference>
<dbReference type="InterPro" id="IPR046955">
    <property type="entry name" value="PHR1-like"/>
</dbReference>
<keyword evidence="3" id="KW-0804">Transcription</keyword>
<evidence type="ECO:0000256" key="4">
    <source>
        <dbReference type="ARBA" id="ARBA00023242"/>
    </source>
</evidence>
<evidence type="ECO:0000256" key="3">
    <source>
        <dbReference type="ARBA" id="ARBA00023163"/>
    </source>
</evidence>
<keyword evidence="2" id="KW-0805">Transcription regulation</keyword>
<keyword evidence="8" id="KW-1185">Reference proteome</keyword>
<dbReference type="Gene3D" id="1.10.10.60">
    <property type="entry name" value="Homeodomain-like"/>
    <property type="match status" value="1"/>
</dbReference>
<dbReference type="Proteomes" id="UP001188597">
    <property type="component" value="Unassembled WGS sequence"/>
</dbReference>
<dbReference type="EMBL" id="JAVXUP010000071">
    <property type="protein sequence ID" value="KAK3039681.1"/>
    <property type="molecule type" value="Genomic_DNA"/>
</dbReference>
<dbReference type="Pfam" id="PF00249">
    <property type="entry name" value="Myb_DNA-binding"/>
    <property type="match status" value="1"/>
</dbReference>
<gene>
    <name evidence="7" type="ORF">RJ639_027022</name>
</gene>
<feature type="domain" description="HTH myb-type" evidence="6">
    <location>
        <begin position="47"/>
        <end position="107"/>
    </location>
</feature>
<evidence type="ECO:0000313" key="7">
    <source>
        <dbReference type="EMBL" id="KAK3039681.1"/>
    </source>
</evidence>
<feature type="compositionally biased region" description="Basic and acidic residues" evidence="5">
    <location>
        <begin position="185"/>
        <end position="195"/>
    </location>
</feature>
<dbReference type="PROSITE" id="PS51294">
    <property type="entry name" value="HTH_MYB"/>
    <property type="match status" value="1"/>
</dbReference>
<sequence>MRGSWSSSSSIDNMEEPTELSMRVARRRTAEMLPETSLKAGVRPYIRSKLPRLRWTHDLHQCFVHAVERLGGEDRATPKMVLQIMDVKGLTISHVKSHLQMYRSMKHEQMIQEAEVAARKGDKMQGAPRANYLAGSSPYLQQKNHNHEGRLMNANAPLSENGGTNYSEQPADLKNANRLTTRKAMQDKKDQKKISEQISCSEATGSSDRKENVLPDGAQHINDNYQNCFTEAAGSEPSLSTDVNDVCLELTLG</sequence>
<comment type="caution">
    <text evidence="7">The sequence shown here is derived from an EMBL/GenBank/DDBJ whole genome shotgun (WGS) entry which is preliminary data.</text>
</comment>
<dbReference type="InterPro" id="IPR017930">
    <property type="entry name" value="Myb_dom"/>
</dbReference>
<keyword evidence="4" id="KW-0539">Nucleus</keyword>
<evidence type="ECO:0000259" key="6">
    <source>
        <dbReference type="PROSITE" id="PS51294"/>
    </source>
</evidence>
<reference evidence="7" key="1">
    <citation type="submission" date="2022-12" db="EMBL/GenBank/DDBJ databases">
        <title>Draft genome assemblies for two species of Escallonia (Escalloniales).</title>
        <authorList>
            <person name="Chanderbali A."/>
            <person name="Dervinis C."/>
            <person name="Anghel I."/>
            <person name="Soltis D."/>
            <person name="Soltis P."/>
            <person name="Zapata F."/>
        </authorList>
    </citation>
    <scope>NUCLEOTIDE SEQUENCE</scope>
    <source>
        <strain evidence="7">UCBG64.0493</strain>
        <tissue evidence="7">Leaf</tissue>
    </source>
</reference>
<protein>
    <recommendedName>
        <fullName evidence="6">HTH myb-type domain-containing protein</fullName>
    </recommendedName>
</protein>
<dbReference type="GO" id="GO:0003700">
    <property type="term" value="F:DNA-binding transcription factor activity"/>
    <property type="evidence" value="ECO:0007669"/>
    <property type="project" value="InterPro"/>
</dbReference>
<feature type="compositionally biased region" description="Polar residues" evidence="5">
    <location>
        <begin position="1"/>
        <end position="12"/>
    </location>
</feature>
<dbReference type="PANTHER" id="PTHR31314:SF84">
    <property type="entry name" value="HOMEODOMAIN-LIKE SUPERFAMILY PROTEIN-RELATED"/>
    <property type="match status" value="1"/>
</dbReference>
<name>A0AA88X4C0_9ASTE</name>
<dbReference type="InterPro" id="IPR006447">
    <property type="entry name" value="Myb_dom_plants"/>
</dbReference>
<dbReference type="PANTHER" id="PTHR31314">
    <property type="entry name" value="MYB FAMILY TRANSCRIPTION FACTOR PHL7-LIKE"/>
    <property type="match status" value="1"/>
</dbReference>
<dbReference type="AlphaFoldDB" id="A0AA88X4C0"/>
<dbReference type="InterPro" id="IPR001005">
    <property type="entry name" value="SANT/Myb"/>
</dbReference>
<dbReference type="FunFam" id="1.10.10.60:FF:000002">
    <property type="entry name" value="Myb family transcription factor"/>
    <property type="match status" value="1"/>
</dbReference>
<evidence type="ECO:0000313" key="8">
    <source>
        <dbReference type="Proteomes" id="UP001188597"/>
    </source>
</evidence>
<comment type="subcellular location">
    <subcellularLocation>
        <location evidence="1">Nucleus</location>
    </subcellularLocation>
</comment>
<dbReference type="GO" id="GO:0003677">
    <property type="term" value="F:DNA binding"/>
    <property type="evidence" value="ECO:0007669"/>
    <property type="project" value="InterPro"/>
</dbReference>
<accession>A0AA88X4C0</accession>
<feature type="region of interest" description="Disordered" evidence="5">
    <location>
        <begin position="185"/>
        <end position="218"/>
    </location>
</feature>
<evidence type="ECO:0000256" key="2">
    <source>
        <dbReference type="ARBA" id="ARBA00023015"/>
    </source>
</evidence>
<dbReference type="InterPro" id="IPR009057">
    <property type="entry name" value="Homeodomain-like_sf"/>
</dbReference>
<organism evidence="7 8">
    <name type="scientific">Escallonia herrerae</name>
    <dbReference type="NCBI Taxonomy" id="1293975"/>
    <lineage>
        <taxon>Eukaryota</taxon>
        <taxon>Viridiplantae</taxon>
        <taxon>Streptophyta</taxon>
        <taxon>Embryophyta</taxon>
        <taxon>Tracheophyta</taxon>
        <taxon>Spermatophyta</taxon>
        <taxon>Magnoliopsida</taxon>
        <taxon>eudicotyledons</taxon>
        <taxon>Gunneridae</taxon>
        <taxon>Pentapetalae</taxon>
        <taxon>asterids</taxon>
        <taxon>campanulids</taxon>
        <taxon>Escalloniales</taxon>
        <taxon>Escalloniaceae</taxon>
        <taxon>Escallonia</taxon>
    </lineage>
</organism>
<dbReference type="GO" id="GO:0005634">
    <property type="term" value="C:nucleus"/>
    <property type="evidence" value="ECO:0007669"/>
    <property type="project" value="UniProtKB-SubCell"/>
</dbReference>
<evidence type="ECO:0000256" key="1">
    <source>
        <dbReference type="ARBA" id="ARBA00004123"/>
    </source>
</evidence>
<evidence type="ECO:0000256" key="5">
    <source>
        <dbReference type="SAM" id="MobiDB-lite"/>
    </source>
</evidence>